<dbReference type="PANTHER" id="PTHR43537">
    <property type="entry name" value="TRANSCRIPTIONAL REGULATOR, GNTR FAMILY"/>
    <property type="match status" value="1"/>
</dbReference>
<gene>
    <name evidence="5" type="ORF">SAMN03080606_03981</name>
</gene>
<evidence type="ECO:0000256" key="1">
    <source>
        <dbReference type="ARBA" id="ARBA00023015"/>
    </source>
</evidence>
<organism evidence="5 6">
    <name type="scientific">Alkaliphilus peptidifermentans DSM 18978</name>
    <dbReference type="NCBI Taxonomy" id="1120976"/>
    <lineage>
        <taxon>Bacteria</taxon>
        <taxon>Bacillati</taxon>
        <taxon>Bacillota</taxon>
        <taxon>Clostridia</taxon>
        <taxon>Peptostreptococcales</taxon>
        <taxon>Natronincolaceae</taxon>
        <taxon>Alkaliphilus</taxon>
    </lineage>
</organism>
<dbReference type="Gene3D" id="1.20.120.530">
    <property type="entry name" value="GntR ligand-binding domain-like"/>
    <property type="match status" value="1"/>
</dbReference>
<evidence type="ECO:0000313" key="5">
    <source>
        <dbReference type="EMBL" id="SCZ06829.1"/>
    </source>
</evidence>
<dbReference type="EMBL" id="FMUS01000036">
    <property type="protein sequence ID" value="SCZ06829.1"/>
    <property type="molecule type" value="Genomic_DNA"/>
</dbReference>
<evidence type="ECO:0000259" key="4">
    <source>
        <dbReference type="PROSITE" id="PS50949"/>
    </source>
</evidence>
<dbReference type="InterPro" id="IPR008920">
    <property type="entry name" value="TF_FadR/GntR_C"/>
</dbReference>
<evidence type="ECO:0000256" key="3">
    <source>
        <dbReference type="ARBA" id="ARBA00023163"/>
    </source>
</evidence>
<reference evidence="5 6" key="1">
    <citation type="submission" date="2016-10" db="EMBL/GenBank/DDBJ databases">
        <authorList>
            <person name="de Groot N.N."/>
        </authorList>
    </citation>
    <scope>NUCLEOTIDE SEQUENCE [LARGE SCALE GENOMIC DNA]</scope>
    <source>
        <strain evidence="5 6">DSM 18978</strain>
    </source>
</reference>
<dbReference type="OrthoDB" id="9781630at2"/>
<dbReference type="InterPro" id="IPR036388">
    <property type="entry name" value="WH-like_DNA-bd_sf"/>
</dbReference>
<dbReference type="InterPro" id="IPR011711">
    <property type="entry name" value="GntR_C"/>
</dbReference>
<dbReference type="GO" id="GO:0003677">
    <property type="term" value="F:DNA binding"/>
    <property type="evidence" value="ECO:0007669"/>
    <property type="project" value="UniProtKB-KW"/>
</dbReference>
<dbReference type="Pfam" id="PF07729">
    <property type="entry name" value="FCD"/>
    <property type="match status" value="1"/>
</dbReference>
<dbReference type="CDD" id="cd07377">
    <property type="entry name" value="WHTH_GntR"/>
    <property type="match status" value="1"/>
</dbReference>
<dbReference type="SUPFAM" id="SSF48008">
    <property type="entry name" value="GntR ligand-binding domain-like"/>
    <property type="match status" value="1"/>
</dbReference>
<dbReference type="AlphaFoldDB" id="A0A1G5L3R9"/>
<dbReference type="SMART" id="SM00345">
    <property type="entry name" value="HTH_GNTR"/>
    <property type="match status" value="1"/>
</dbReference>
<dbReference type="STRING" id="1120976.SAMN03080606_03981"/>
<protein>
    <submittedName>
        <fullName evidence="5">DNA-binding transcriptional regulator, GntR family</fullName>
    </submittedName>
</protein>
<sequence length="225" mass="25697">MTGIINRKTLREETLDIIRKKILLGEIMQGDRIKEADMALELGVSRGPIREAFRQLEQEGLITYSAHKGCKVKQFTVDDVWEVYYLRNNLETMAVKLCNGVYSDEEINKMEAAIVKMAECIKAGDTYGAIKSDHDFHSSVVLGPKRKRLFELWNSFTGINVAIYYSTVNSQIVSIESQDEHHGRILDIIKTGDCEKICKTLNDHYMGTIKRMNELKVETISCKNQ</sequence>
<dbReference type="PRINTS" id="PR00035">
    <property type="entry name" value="HTHGNTR"/>
</dbReference>
<dbReference type="InterPro" id="IPR036390">
    <property type="entry name" value="WH_DNA-bd_sf"/>
</dbReference>
<evidence type="ECO:0000313" key="6">
    <source>
        <dbReference type="Proteomes" id="UP000198636"/>
    </source>
</evidence>
<accession>A0A1G5L3R9</accession>
<dbReference type="RefSeq" id="WP_143003128.1">
    <property type="nucleotide sequence ID" value="NZ_FMUS01000036.1"/>
</dbReference>
<dbReference type="SMART" id="SM00895">
    <property type="entry name" value="FCD"/>
    <property type="match status" value="1"/>
</dbReference>
<dbReference type="PROSITE" id="PS50949">
    <property type="entry name" value="HTH_GNTR"/>
    <property type="match status" value="1"/>
</dbReference>
<dbReference type="InterPro" id="IPR000524">
    <property type="entry name" value="Tscrpt_reg_HTH_GntR"/>
</dbReference>
<keyword evidence="1" id="KW-0805">Transcription regulation</keyword>
<evidence type="ECO:0000256" key="2">
    <source>
        <dbReference type="ARBA" id="ARBA00023125"/>
    </source>
</evidence>
<dbReference type="Pfam" id="PF00392">
    <property type="entry name" value="GntR"/>
    <property type="match status" value="1"/>
</dbReference>
<keyword evidence="6" id="KW-1185">Reference proteome</keyword>
<keyword evidence="3" id="KW-0804">Transcription</keyword>
<proteinExistence type="predicted"/>
<feature type="domain" description="HTH gntR-type" evidence="4">
    <location>
        <begin position="8"/>
        <end position="75"/>
    </location>
</feature>
<dbReference type="Gene3D" id="1.10.10.10">
    <property type="entry name" value="Winged helix-like DNA-binding domain superfamily/Winged helix DNA-binding domain"/>
    <property type="match status" value="1"/>
</dbReference>
<dbReference type="GO" id="GO:0003700">
    <property type="term" value="F:DNA-binding transcription factor activity"/>
    <property type="evidence" value="ECO:0007669"/>
    <property type="project" value="InterPro"/>
</dbReference>
<dbReference type="Proteomes" id="UP000198636">
    <property type="component" value="Unassembled WGS sequence"/>
</dbReference>
<name>A0A1G5L3R9_9FIRM</name>
<dbReference type="SUPFAM" id="SSF46785">
    <property type="entry name" value="Winged helix' DNA-binding domain"/>
    <property type="match status" value="1"/>
</dbReference>
<keyword evidence="2 5" id="KW-0238">DNA-binding</keyword>
<dbReference type="PANTHER" id="PTHR43537:SF5">
    <property type="entry name" value="UXU OPERON TRANSCRIPTIONAL REGULATOR"/>
    <property type="match status" value="1"/>
</dbReference>